<evidence type="ECO:0000256" key="37">
    <source>
        <dbReference type="RuleBase" id="RU000682"/>
    </source>
</evidence>
<evidence type="ECO:0000256" key="18">
    <source>
        <dbReference type="ARBA" id="ARBA00023098"/>
    </source>
</evidence>
<keyword evidence="13" id="KW-0808">Transferase</keyword>
<keyword evidence="12" id="KW-0254">Endocytosis</keyword>
<feature type="domain" description="SH3" evidence="40">
    <location>
        <begin position="865"/>
        <end position="924"/>
    </location>
</feature>
<keyword evidence="7 34" id="KW-0728">SH3 domain</keyword>
<dbReference type="Pfam" id="PF25610">
    <property type="entry name" value="HR1_TOCA"/>
    <property type="match status" value="1"/>
</dbReference>
<dbReference type="PROSITE" id="PS50002">
    <property type="entry name" value="SH3"/>
    <property type="match status" value="1"/>
</dbReference>
<evidence type="ECO:0000256" key="13">
    <source>
        <dbReference type="ARBA" id="ARBA00022679"/>
    </source>
</evidence>
<protein>
    <recommendedName>
        <fullName evidence="31">Nostrin</fullName>
        <ecNumber evidence="30">2.3.1.24</ecNumber>
    </recommendedName>
    <alternativeName>
        <fullName evidence="32">Nitric oxide synthase trafficker</fullName>
    </alternativeName>
</protein>
<feature type="transmembrane region" description="Helical" evidence="39">
    <location>
        <begin position="260"/>
        <end position="282"/>
    </location>
</feature>
<evidence type="ECO:0000256" key="38">
    <source>
        <dbReference type="SAM" id="MobiDB-lite"/>
    </source>
</evidence>
<dbReference type="GO" id="GO:0006897">
    <property type="term" value="P:endocytosis"/>
    <property type="evidence" value="ECO:0007669"/>
    <property type="project" value="UniProtKB-KW"/>
</dbReference>
<keyword evidence="18" id="KW-0443">Lipid metabolism</keyword>
<gene>
    <name evidence="45" type="ORF">E5288_WYG008822</name>
</gene>
<proteinExistence type="predicted"/>
<keyword evidence="33 37" id="KW-0238">DNA-binding</keyword>
<keyword evidence="46" id="KW-1185">Reference proteome</keyword>
<accession>A0A6B0RD96</accession>
<dbReference type="InterPro" id="IPR001452">
    <property type="entry name" value="SH3_domain"/>
</dbReference>
<name>A0A6B0RD96_9CETA</name>
<dbReference type="InterPro" id="IPR031160">
    <property type="entry name" value="F_BAR_dom"/>
</dbReference>
<evidence type="ECO:0000259" key="44">
    <source>
        <dbReference type="PROSITE" id="PS51860"/>
    </source>
</evidence>
<evidence type="ECO:0000256" key="34">
    <source>
        <dbReference type="PROSITE-ProRule" id="PRU00192"/>
    </source>
</evidence>
<dbReference type="PANTHER" id="PTHR12560">
    <property type="entry name" value="LONGEVITY ASSURANCE FACTOR 1 LAG1"/>
    <property type="match status" value="1"/>
</dbReference>
<keyword evidence="8" id="KW-1003">Cell membrane</keyword>
<evidence type="ECO:0000256" key="29">
    <source>
        <dbReference type="ARBA" id="ARBA00054441"/>
    </source>
</evidence>
<dbReference type="SUPFAM" id="SSF46689">
    <property type="entry name" value="Homeodomain-like"/>
    <property type="match status" value="1"/>
</dbReference>
<evidence type="ECO:0000256" key="28">
    <source>
        <dbReference type="ARBA" id="ARBA00052806"/>
    </source>
</evidence>
<feature type="domain" description="F-BAR" evidence="43">
    <location>
        <begin position="425"/>
        <end position="687"/>
    </location>
</feature>
<dbReference type="InterPro" id="IPR011072">
    <property type="entry name" value="HR1_rho-bd"/>
</dbReference>
<dbReference type="UniPathway" id="UPA00222"/>
<dbReference type="GO" id="GO:0046513">
    <property type="term" value="P:ceramide biosynthetic process"/>
    <property type="evidence" value="ECO:0007669"/>
    <property type="project" value="InterPro"/>
</dbReference>
<evidence type="ECO:0000256" key="8">
    <source>
        <dbReference type="ARBA" id="ARBA00022475"/>
    </source>
</evidence>
<evidence type="ECO:0000256" key="24">
    <source>
        <dbReference type="ARBA" id="ARBA00051306"/>
    </source>
</evidence>
<dbReference type="GO" id="GO:0005634">
    <property type="term" value="C:nucleus"/>
    <property type="evidence" value="ECO:0007669"/>
    <property type="project" value="UniProtKB-SubCell"/>
</dbReference>
<evidence type="ECO:0000256" key="14">
    <source>
        <dbReference type="ARBA" id="ARBA00022692"/>
    </source>
</evidence>
<feature type="region of interest" description="Disordered" evidence="38">
    <location>
        <begin position="338"/>
        <end position="380"/>
    </location>
</feature>
<keyword evidence="11" id="KW-0597">Phosphoprotein</keyword>
<dbReference type="AlphaFoldDB" id="A0A6B0RD96"/>
<keyword evidence="14 35" id="KW-0812">Transmembrane</keyword>
<evidence type="ECO:0000256" key="26">
    <source>
        <dbReference type="ARBA" id="ARBA00051788"/>
    </source>
</evidence>
<dbReference type="PROSITE" id="PS50922">
    <property type="entry name" value="TLC"/>
    <property type="match status" value="1"/>
</dbReference>
<keyword evidence="15" id="KW-0256">Endoplasmic reticulum</keyword>
<evidence type="ECO:0000256" key="12">
    <source>
        <dbReference type="ARBA" id="ARBA00022583"/>
    </source>
</evidence>
<feature type="transmembrane region" description="Helical" evidence="39">
    <location>
        <begin position="205"/>
        <end position="224"/>
    </location>
</feature>
<dbReference type="Pfam" id="PF03798">
    <property type="entry name" value="TRAM_LAG1_CLN8"/>
    <property type="match status" value="1"/>
</dbReference>
<dbReference type="GO" id="GO:0050291">
    <property type="term" value="F:sphingosine N-acyltransferase activity"/>
    <property type="evidence" value="ECO:0007669"/>
    <property type="project" value="UniProtKB-EC"/>
</dbReference>
<comment type="catalytic activity">
    <reaction evidence="25">
        <text>eicosanoyl-CoA + sphinganine = N-eicosanoylsphinganine + CoA + H(+)</text>
        <dbReference type="Rhea" id="RHEA:36555"/>
        <dbReference type="ChEBI" id="CHEBI:15378"/>
        <dbReference type="ChEBI" id="CHEBI:57287"/>
        <dbReference type="ChEBI" id="CHEBI:57380"/>
        <dbReference type="ChEBI" id="CHEBI:57817"/>
        <dbReference type="ChEBI" id="CHEBI:67027"/>
    </reaction>
    <physiologicalReaction direction="left-to-right" evidence="25">
        <dbReference type="Rhea" id="RHEA:36556"/>
    </physiologicalReaction>
</comment>
<organism evidence="45 46">
    <name type="scientific">Bos mutus</name>
    <name type="common">wild yak</name>
    <dbReference type="NCBI Taxonomy" id="72004"/>
    <lineage>
        <taxon>Eukaryota</taxon>
        <taxon>Metazoa</taxon>
        <taxon>Chordata</taxon>
        <taxon>Craniata</taxon>
        <taxon>Vertebrata</taxon>
        <taxon>Euteleostomi</taxon>
        <taxon>Mammalia</taxon>
        <taxon>Eutheria</taxon>
        <taxon>Laurasiatheria</taxon>
        <taxon>Artiodactyla</taxon>
        <taxon>Ruminantia</taxon>
        <taxon>Pecora</taxon>
        <taxon>Bovidae</taxon>
        <taxon>Bovinae</taxon>
        <taxon>Bos</taxon>
    </lineage>
</organism>
<evidence type="ECO:0000256" key="7">
    <source>
        <dbReference type="ARBA" id="ARBA00022443"/>
    </source>
</evidence>
<evidence type="ECO:0000256" key="2">
    <source>
        <dbReference type="ARBA" id="ARBA00004413"/>
    </source>
</evidence>
<dbReference type="GO" id="GO:0031410">
    <property type="term" value="C:cytoplasmic vesicle"/>
    <property type="evidence" value="ECO:0007669"/>
    <property type="project" value="UniProtKB-SubCell"/>
</dbReference>
<dbReference type="PROSITE" id="PS51860">
    <property type="entry name" value="REM_1"/>
    <property type="match status" value="1"/>
</dbReference>
<dbReference type="SMART" id="SM00724">
    <property type="entry name" value="TLC"/>
    <property type="match status" value="1"/>
</dbReference>
<dbReference type="Gene3D" id="1.20.1270.60">
    <property type="entry name" value="Arfaptin homology (AH) domain/BAR domain"/>
    <property type="match status" value="1"/>
</dbReference>
<dbReference type="InterPro" id="IPR016439">
    <property type="entry name" value="Lag1/Lac1-like"/>
</dbReference>
<comment type="catalytic activity">
    <reaction evidence="27">
        <text>a fatty acyl-CoA + sphing-4-enine = an N-acylsphing-4-enine + CoA + H(+)</text>
        <dbReference type="Rhea" id="RHEA:23768"/>
        <dbReference type="ChEBI" id="CHEBI:15378"/>
        <dbReference type="ChEBI" id="CHEBI:52639"/>
        <dbReference type="ChEBI" id="CHEBI:57287"/>
        <dbReference type="ChEBI" id="CHEBI:57756"/>
        <dbReference type="ChEBI" id="CHEBI:77636"/>
        <dbReference type="EC" id="2.3.1.24"/>
    </reaction>
    <physiologicalReaction direction="left-to-right" evidence="27">
        <dbReference type="Rhea" id="RHEA:23769"/>
    </physiologicalReaction>
</comment>
<keyword evidence="21" id="KW-0968">Cytoplasmic vesicle</keyword>
<dbReference type="InterPro" id="IPR036028">
    <property type="entry name" value="SH3-like_dom_sf"/>
</dbReference>
<keyword evidence="10" id="KW-0444">Lipid biosynthesis</keyword>
<dbReference type="PRINTS" id="PR00452">
    <property type="entry name" value="SH3DOMAIN"/>
</dbReference>
<keyword evidence="16 39" id="KW-1133">Transmembrane helix</keyword>
<evidence type="ECO:0000256" key="30">
    <source>
        <dbReference type="ARBA" id="ARBA00067079"/>
    </source>
</evidence>
<evidence type="ECO:0000256" key="22">
    <source>
        <dbReference type="ARBA" id="ARBA00049036"/>
    </source>
</evidence>
<dbReference type="InterPro" id="IPR006634">
    <property type="entry name" value="TLC-dom"/>
</dbReference>
<dbReference type="Proteomes" id="UP000322234">
    <property type="component" value="Unassembled WGS sequence"/>
</dbReference>
<evidence type="ECO:0000256" key="39">
    <source>
        <dbReference type="SAM" id="Phobius"/>
    </source>
</evidence>
<comment type="caution">
    <text evidence="45">The sequence shown here is derived from an EMBL/GenBank/DDBJ whole genome shotgun (WGS) entry which is preliminary data.</text>
</comment>
<sequence length="933" mass="106883">MAGILAWFWNERFWLPHNVTWADLKNTEEATFPQAEDLYLAFPLAFCMLMVRLIFERFVAKPCAIALNIQANGPQIAQPNAILEKVFTAITKHPDEKRLEGLSKQLDWDVRSIQRWFRQRRNQEKPSTLKRFCESMWKFSYGLYIFTYGIRFLKKTPWLWNTKHCWYNYPYQPLTPDLHYYYILELSFYWSLMFSQFTDIKRKDFAVMFLHHLVAILLITFSYVNNMARVGTLILCLHDSADALLEAAKMANYAKFQKICDLLFVMFAMVFITTRLGVFPLWVLNTTLFESWEIVGPYPSWWVFNLLLLVIQGLNCFWSYLIVKIACKAISKGKVSKDDRSDIESSSDEEDSEPPGKNPHTATTTNGTSGTNGTQNRAVSRRGEAVIDCWPASRPDPRTPGTLKPDQGLLLTQSSKVVQQPPAQMLSLHILLAVDMYNKVYKNLKEFSQNGEDFCKQITSILQQRANLEINYAKGLQKLATKLSKTLQSAKKNCLVSAWAWVSEGMKSAGDLHQKLGKAIELEAIKPAHQVLSAHEKKRKSLENEVEKTANLVISNWNQQIKASIHKCHFTKKHEALFHLVESSKQITTEKEKQKLLNKLKKSTEKLSKEDENYYQKNVASCSTRLKWENTLENCFQSILELEKERIQLLCNNLNQYSQHISVFGQTLTTCHTQIHCAISKIDIEKDIQALMEETTVSSTENKSEFLLTDYFEEDPKNAMSKERQTSSIKSKLLRLQKDIEKASRDQEGLERMLRAYSSHSSFSDSESEKSTAALMDENSLKLDLLQANSYKLSSVLAELEQRPQPNHPCSNSIFKWKEKQQTHSSVKISRPVLMKRLENVVNRASSDGQRIPSPSSTASGVTQLGNGLCKALYPFQARQDDELDLEKGDIVTIHKKKDEGWWFGSLKGKKGHFPAAYVEELPLNAGDTASQA</sequence>
<comment type="subcellular location">
    <subcellularLocation>
        <location evidence="2">Cell membrane</location>
        <topology evidence="2">Peripheral membrane protein</topology>
        <orientation evidence="2">Cytoplasmic side</orientation>
    </subcellularLocation>
    <subcellularLocation>
        <location evidence="1">Cytoplasm</location>
        <location evidence="1">Cytoskeleton</location>
    </subcellularLocation>
    <subcellularLocation>
        <location evidence="4">Cytoplasmic vesicle</location>
    </subcellularLocation>
    <subcellularLocation>
        <location evidence="3">Endoplasmic reticulum membrane</location>
        <topology evidence="3">Multi-pass membrane protein</topology>
    </subcellularLocation>
    <subcellularLocation>
        <location evidence="33 37">Nucleus</location>
    </subcellularLocation>
</comment>
<comment type="catalytic activity">
    <reaction evidence="22">
        <text>sphinganine + octadecanoyl-CoA = N-(octadecanoyl)-sphinganine + CoA + H(+)</text>
        <dbReference type="Rhea" id="RHEA:36547"/>
        <dbReference type="ChEBI" id="CHEBI:15378"/>
        <dbReference type="ChEBI" id="CHEBI:57287"/>
        <dbReference type="ChEBI" id="CHEBI:57394"/>
        <dbReference type="ChEBI" id="CHEBI:57817"/>
        <dbReference type="ChEBI" id="CHEBI:67033"/>
    </reaction>
    <physiologicalReaction direction="left-to-right" evidence="22">
        <dbReference type="Rhea" id="RHEA:36548"/>
    </physiologicalReaction>
</comment>
<feature type="transmembrane region" description="Helical" evidence="39">
    <location>
        <begin position="302"/>
        <end position="323"/>
    </location>
</feature>
<evidence type="ECO:0000259" key="43">
    <source>
        <dbReference type="PROSITE" id="PS51741"/>
    </source>
</evidence>
<dbReference type="PROSITE" id="PS51741">
    <property type="entry name" value="F_BAR"/>
    <property type="match status" value="1"/>
</dbReference>
<keyword evidence="33 37" id="KW-0539">Nucleus</keyword>
<dbReference type="Gene3D" id="2.30.30.40">
    <property type="entry name" value="SH3 Domains"/>
    <property type="match status" value="1"/>
</dbReference>
<dbReference type="EC" id="2.3.1.24" evidence="30"/>
<dbReference type="InterPro" id="IPR057870">
    <property type="entry name" value="HR1_TOCA"/>
</dbReference>
<evidence type="ECO:0000256" key="16">
    <source>
        <dbReference type="ARBA" id="ARBA00022989"/>
    </source>
</evidence>
<dbReference type="SUPFAM" id="SSF50044">
    <property type="entry name" value="SH3-domain"/>
    <property type="match status" value="1"/>
</dbReference>
<evidence type="ECO:0000313" key="45">
    <source>
        <dbReference type="EMBL" id="MXQ87960.1"/>
    </source>
</evidence>
<dbReference type="InterPro" id="IPR001060">
    <property type="entry name" value="FCH_dom"/>
</dbReference>
<evidence type="ECO:0000256" key="25">
    <source>
        <dbReference type="ARBA" id="ARBA00051496"/>
    </source>
</evidence>
<evidence type="ECO:0000256" key="3">
    <source>
        <dbReference type="ARBA" id="ARBA00004477"/>
    </source>
</evidence>
<evidence type="ECO:0000256" key="11">
    <source>
        <dbReference type="ARBA" id="ARBA00022553"/>
    </source>
</evidence>
<dbReference type="GO" id="GO:0005886">
    <property type="term" value="C:plasma membrane"/>
    <property type="evidence" value="ECO:0007669"/>
    <property type="project" value="UniProtKB-SubCell"/>
</dbReference>
<keyword evidence="20" id="KW-0206">Cytoskeleton</keyword>
<evidence type="ECO:0000256" key="1">
    <source>
        <dbReference type="ARBA" id="ARBA00004245"/>
    </source>
</evidence>
<comment type="pathway">
    <text evidence="5">Lipid metabolism; sphingolipid metabolism.</text>
</comment>
<evidence type="ECO:0000259" key="42">
    <source>
        <dbReference type="PROSITE" id="PS50922"/>
    </source>
</evidence>
<evidence type="ECO:0000259" key="41">
    <source>
        <dbReference type="PROSITE" id="PS50071"/>
    </source>
</evidence>
<dbReference type="CDD" id="cd00086">
    <property type="entry name" value="homeodomain"/>
    <property type="match status" value="1"/>
</dbReference>
<evidence type="ECO:0000256" key="31">
    <source>
        <dbReference type="ARBA" id="ARBA00067717"/>
    </source>
</evidence>
<feature type="domain" description="TLC" evidence="42">
    <location>
        <begin position="127"/>
        <end position="331"/>
    </location>
</feature>
<dbReference type="Gene3D" id="1.10.10.60">
    <property type="entry name" value="Homeodomain-like"/>
    <property type="match status" value="1"/>
</dbReference>
<dbReference type="EMBL" id="VBQZ03000042">
    <property type="protein sequence ID" value="MXQ87960.1"/>
    <property type="molecule type" value="Genomic_DNA"/>
</dbReference>
<evidence type="ECO:0000256" key="5">
    <source>
        <dbReference type="ARBA" id="ARBA00004760"/>
    </source>
</evidence>
<evidence type="ECO:0000256" key="9">
    <source>
        <dbReference type="ARBA" id="ARBA00022490"/>
    </source>
</evidence>
<evidence type="ECO:0000256" key="6">
    <source>
        <dbReference type="ARBA" id="ARBA00004991"/>
    </source>
</evidence>
<keyword evidence="19 35" id="KW-0472">Membrane</keyword>
<evidence type="ECO:0000256" key="17">
    <source>
        <dbReference type="ARBA" id="ARBA00023054"/>
    </source>
</evidence>
<comment type="function">
    <text evidence="29">Multivalent adapter protein which may decrease NOS3 activity by inducing its translocation away from the plasma membrane.</text>
</comment>
<dbReference type="FunFam" id="2.30.30.40:FF:000186">
    <property type="entry name" value="Nitric oxide synthase trafficking"/>
    <property type="match status" value="1"/>
</dbReference>
<dbReference type="GO" id="GO:0003677">
    <property type="term" value="F:DNA binding"/>
    <property type="evidence" value="ECO:0007669"/>
    <property type="project" value="UniProtKB-UniRule"/>
</dbReference>
<dbReference type="InterPro" id="IPR035656">
    <property type="entry name" value="Nostrin_SH3"/>
</dbReference>
<reference evidence="45" key="1">
    <citation type="submission" date="2019-10" db="EMBL/GenBank/DDBJ databases">
        <title>The sequence and de novo assembly of the wild yak genome.</title>
        <authorList>
            <person name="Liu Y."/>
        </authorList>
    </citation>
    <scope>NUCLEOTIDE SEQUENCE [LARGE SCALE GENOMIC DNA]</scope>
    <source>
        <strain evidence="45">WY2019</strain>
    </source>
</reference>
<feature type="domain" description="REM-1" evidence="44">
    <location>
        <begin position="719"/>
        <end position="799"/>
    </location>
</feature>
<comment type="pathway">
    <text evidence="6">Sphingolipid metabolism.</text>
</comment>
<evidence type="ECO:0000256" key="36">
    <source>
        <dbReference type="PROSITE-ProRule" id="PRU01077"/>
    </source>
</evidence>
<evidence type="ECO:0000256" key="33">
    <source>
        <dbReference type="PROSITE-ProRule" id="PRU00108"/>
    </source>
</evidence>
<evidence type="ECO:0000256" key="10">
    <source>
        <dbReference type="ARBA" id="ARBA00022516"/>
    </source>
</evidence>
<evidence type="ECO:0000256" key="15">
    <source>
        <dbReference type="ARBA" id="ARBA00022824"/>
    </source>
</evidence>
<dbReference type="InterPro" id="IPR001356">
    <property type="entry name" value="HD"/>
</dbReference>
<feature type="transmembrane region" description="Helical" evidence="39">
    <location>
        <begin position="38"/>
        <end position="55"/>
    </location>
</feature>
<evidence type="ECO:0000256" key="27">
    <source>
        <dbReference type="ARBA" id="ARBA00052622"/>
    </source>
</evidence>
<evidence type="ECO:0000256" key="19">
    <source>
        <dbReference type="ARBA" id="ARBA00023136"/>
    </source>
</evidence>
<keyword evidence="33 37" id="KW-0371">Homeobox</keyword>
<feature type="compositionally biased region" description="Low complexity" evidence="38">
    <location>
        <begin position="361"/>
        <end position="376"/>
    </location>
</feature>
<dbReference type="GO" id="GO:0007165">
    <property type="term" value="P:signal transduction"/>
    <property type="evidence" value="ECO:0007669"/>
    <property type="project" value="InterPro"/>
</dbReference>
<dbReference type="Gene3D" id="6.10.140.470">
    <property type="match status" value="1"/>
</dbReference>
<comment type="catalytic activity">
    <reaction evidence="24">
        <text>docosanoyl-CoA + sphinganine = N-docosanoylsphinganine + CoA + H(+)</text>
        <dbReference type="Rhea" id="RHEA:36535"/>
        <dbReference type="ChEBI" id="CHEBI:15378"/>
        <dbReference type="ChEBI" id="CHEBI:57287"/>
        <dbReference type="ChEBI" id="CHEBI:57817"/>
        <dbReference type="ChEBI" id="CHEBI:65059"/>
        <dbReference type="ChEBI" id="CHEBI:67021"/>
    </reaction>
    <physiologicalReaction direction="left-to-right" evidence="24">
        <dbReference type="Rhea" id="RHEA:36536"/>
    </physiologicalReaction>
</comment>
<dbReference type="InterPro" id="IPR027267">
    <property type="entry name" value="AH/BAR_dom_sf"/>
</dbReference>
<dbReference type="PANTHER" id="PTHR12560:SF43">
    <property type="entry name" value="CERAMIDE SYNTHASE 6"/>
    <property type="match status" value="1"/>
</dbReference>
<dbReference type="Pfam" id="PF00611">
    <property type="entry name" value="FCH"/>
    <property type="match status" value="1"/>
</dbReference>
<evidence type="ECO:0000256" key="20">
    <source>
        <dbReference type="ARBA" id="ARBA00023212"/>
    </source>
</evidence>
<dbReference type="SUPFAM" id="SSF103657">
    <property type="entry name" value="BAR/IMD domain-like"/>
    <property type="match status" value="1"/>
</dbReference>
<keyword evidence="17 36" id="KW-0175">Coiled coil</keyword>
<evidence type="ECO:0000313" key="46">
    <source>
        <dbReference type="Proteomes" id="UP000322234"/>
    </source>
</evidence>
<evidence type="ECO:0000259" key="40">
    <source>
        <dbReference type="PROSITE" id="PS50002"/>
    </source>
</evidence>
<dbReference type="Pfam" id="PF14604">
    <property type="entry name" value="SH3_9"/>
    <property type="match status" value="1"/>
</dbReference>
<dbReference type="SMART" id="SM00326">
    <property type="entry name" value="SH3"/>
    <property type="match status" value="1"/>
</dbReference>
<evidence type="ECO:0000256" key="4">
    <source>
        <dbReference type="ARBA" id="ARBA00004541"/>
    </source>
</evidence>
<dbReference type="GO" id="GO:0005856">
    <property type="term" value="C:cytoskeleton"/>
    <property type="evidence" value="ECO:0007669"/>
    <property type="project" value="UniProtKB-SubCell"/>
</dbReference>
<dbReference type="GO" id="GO:0005789">
    <property type="term" value="C:endoplasmic reticulum membrane"/>
    <property type="evidence" value="ECO:0007669"/>
    <property type="project" value="UniProtKB-SubCell"/>
</dbReference>
<comment type="catalytic activity">
    <reaction evidence="26">
        <text>tetracosanoyl-CoA + sphinganine = N-tetracosanoylsphinganine + CoA + H(+)</text>
        <dbReference type="Rhea" id="RHEA:33591"/>
        <dbReference type="ChEBI" id="CHEBI:15378"/>
        <dbReference type="ChEBI" id="CHEBI:52961"/>
        <dbReference type="ChEBI" id="CHEBI:57287"/>
        <dbReference type="ChEBI" id="CHEBI:57817"/>
        <dbReference type="ChEBI" id="CHEBI:65052"/>
    </reaction>
    <physiologicalReaction direction="left-to-right" evidence="26">
        <dbReference type="Rhea" id="RHEA:33592"/>
    </physiologicalReaction>
</comment>
<dbReference type="InterPro" id="IPR009057">
    <property type="entry name" value="Homeodomain-like_sf"/>
</dbReference>
<dbReference type="FunFam" id="1.10.10.60:FF:000020">
    <property type="entry name" value="Ceramide synthase 5"/>
    <property type="match status" value="1"/>
</dbReference>
<comment type="catalytic activity">
    <reaction evidence="23">
        <text>hexacosanoyl-CoA + sphinganine = N-hexacosanoylsphinganine + CoA + H(+)</text>
        <dbReference type="Rhea" id="RHEA:33351"/>
        <dbReference type="ChEBI" id="CHEBI:15378"/>
        <dbReference type="ChEBI" id="CHEBI:52962"/>
        <dbReference type="ChEBI" id="CHEBI:57287"/>
        <dbReference type="ChEBI" id="CHEBI:57817"/>
        <dbReference type="ChEBI" id="CHEBI:64868"/>
    </reaction>
    <physiologicalReaction direction="left-to-right" evidence="23">
        <dbReference type="Rhea" id="RHEA:33352"/>
    </physiologicalReaction>
</comment>
<evidence type="ECO:0000256" key="32">
    <source>
        <dbReference type="ARBA" id="ARBA00076173"/>
    </source>
</evidence>
<evidence type="ECO:0000256" key="23">
    <source>
        <dbReference type="ARBA" id="ARBA00050164"/>
    </source>
</evidence>
<dbReference type="CDD" id="cd11823">
    <property type="entry name" value="SH3_Nostrin"/>
    <property type="match status" value="1"/>
</dbReference>
<dbReference type="PROSITE" id="PS50071">
    <property type="entry name" value="HOMEOBOX_2"/>
    <property type="match status" value="1"/>
</dbReference>
<feature type="domain" description="Homeobox" evidence="41">
    <location>
        <begin position="83"/>
        <end position="127"/>
    </location>
</feature>
<evidence type="ECO:0000256" key="21">
    <source>
        <dbReference type="ARBA" id="ARBA00023329"/>
    </source>
</evidence>
<keyword evidence="9" id="KW-0963">Cytoplasm</keyword>
<feature type="DNA-binding region" description="Homeobox" evidence="33">
    <location>
        <begin position="85"/>
        <end position="128"/>
    </location>
</feature>
<comment type="catalytic activity">
    <reaction evidence="28">
        <text>sphing-4-enine + octadecanoyl-CoA = N-octadecanoylsphing-4-enine + CoA + H(+)</text>
        <dbReference type="Rhea" id="RHEA:36691"/>
        <dbReference type="ChEBI" id="CHEBI:15378"/>
        <dbReference type="ChEBI" id="CHEBI:57287"/>
        <dbReference type="ChEBI" id="CHEBI:57394"/>
        <dbReference type="ChEBI" id="CHEBI:57756"/>
        <dbReference type="ChEBI" id="CHEBI:72961"/>
    </reaction>
    <physiologicalReaction direction="left-to-right" evidence="28">
        <dbReference type="Rhea" id="RHEA:36692"/>
    </physiologicalReaction>
</comment>
<dbReference type="Pfam" id="PF00046">
    <property type="entry name" value="Homeodomain"/>
    <property type="match status" value="1"/>
</dbReference>
<evidence type="ECO:0000256" key="35">
    <source>
        <dbReference type="PROSITE-ProRule" id="PRU00205"/>
    </source>
</evidence>